<dbReference type="AlphaFoldDB" id="A0A2W4Z6X3"/>
<proteinExistence type="predicted"/>
<evidence type="ECO:0000259" key="1">
    <source>
        <dbReference type="Pfam" id="PF12697"/>
    </source>
</evidence>
<name>A0A2W4Z6X3_9SPHN</name>
<dbReference type="Gene3D" id="3.40.50.1820">
    <property type="entry name" value="alpha/beta hydrolase"/>
    <property type="match status" value="1"/>
</dbReference>
<dbReference type="SUPFAM" id="SSF53474">
    <property type="entry name" value="alpha/beta-Hydrolases"/>
    <property type="match status" value="1"/>
</dbReference>
<dbReference type="Pfam" id="PF12697">
    <property type="entry name" value="Abhydrolase_6"/>
    <property type="match status" value="1"/>
</dbReference>
<dbReference type="InterPro" id="IPR029058">
    <property type="entry name" value="AB_hydrolase_fold"/>
</dbReference>
<evidence type="ECO:0000313" key="2">
    <source>
        <dbReference type="EMBL" id="PZO77994.1"/>
    </source>
</evidence>
<comment type="caution">
    <text evidence="2">The sequence shown here is derived from an EMBL/GenBank/DDBJ whole genome shotgun (WGS) entry which is preliminary data.</text>
</comment>
<dbReference type="PANTHER" id="PTHR43433">
    <property type="entry name" value="HYDROLASE, ALPHA/BETA FOLD FAMILY PROTEIN"/>
    <property type="match status" value="1"/>
</dbReference>
<gene>
    <name evidence="2" type="ORF">DI632_07515</name>
</gene>
<sequence>MVDQPSVTTHRFASFDGVEIAWSEMGEGAPVVLIHGYFSDAQTNWIRYGHAAKVAAPGRRVIMPDLRAHGESARPHDAAAYPPDALARDGMALIAHLELGDYDLGGYSLGARTAVRMLTMGATPGKLVLSGMGLEGLLDTGRRAAHFRRILTHLGSFERGSPEWMAEAFLKTTGGDPVALLGVLDTFVDTSRAELAAIRQPVLVLAGEDDDDNGSHAALADLLPDARLVETPGNHMSAVVKRELGAAIAEFLA</sequence>
<organism evidence="2 3">
    <name type="scientific">Sphingomonas hengshuiensis</name>
    <dbReference type="NCBI Taxonomy" id="1609977"/>
    <lineage>
        <taxon>Bacteria</taxon>
        <taxon>Pseudomonadati</taxon>
        <taxon>Pseudomonadota</taxon>
        <taxon>Alphaproteobacteria</taxon>
        <taxon>Sphingomonadales</taxon>
        <taxon>Sphingomonadaceae</taxon>
        <taxon>Sphingomonas</taxon>
    </lineage>
</organism>
<reference evidence="2 3" key="1">
    <citation type="submission" date="2017-08" db="EMBL/GenBank/DDBJ databases">
        <title>Infants hospitalized years apart are colonized by the same room-sourced microbial strains.</title>
        <authorList>
            <person name="Brooks B."/>
            <person name="Olm M.R."/>
            <person name="Firek B.A."/>
            <person name="Baker R."/>
            <person name="Thomas B.C."/>
            <person name="Morowitz M.J."/>
            <person name="Banfield J.F."/>
        </authorList>
    </citation>
    <scope>NUCLEOTIDE SEQUENCE [LARGE SCALE GENOMIC DNA]</scope>
    <source>
        <strain evidence="2">S2_018_000_R3_110</strain>
    </source>
</reference>
<evidence type="ECO:0000313" key="3">
    <source>
        <dbReference type="Proteomes" id="UP000248614"/>
    </source>
</evidence>
<dbReference type="PANTHER" id="PTHR43433:SF5">
    <property type="entry name" value="AB HYDROLASE-1 DOMAIN-CONTAINING PROTEIN"/>
    <property type="match status" value="1"/>
</dbReference>
<dbReference type="InterPro" id="IPR000073">
    <property type="entry name" value="AB_hydrolase_1"/>
</dbReference>
<dbReference type="EMBL" id="QFNF01000015">
    <property type="protein sequence ID" value="PZO77994.1"/>
    <property type="molecule type" value="Genomic_DNA"/>
</dbReference>
<dbReference type="InterPro" id="IPR050471">
    <property type="entry name" value="AB_hydrolase"/>
</dbReference>
<keyword evidence="2" id="KW-0378">Hydrolase</keyword>
<accession>A0A2W4Z6X3</accession>
<protein>
    <submittedName>
        <fullName evidence="2">Alpha/beta hydrolase</fullName>
    </submittedName>
</protein>
<dbReference type="GO" id="GO:0016787">
    <property type="term" value="F:hydrolase activity"/>
    <property type="evidence" value="ECO:0007669"/>
    <property type="project" value="UniProtKB-KW"/>
</dbReference>
<feature type="domain" description="AB hydrolase-1" evidence="1">
    <location>
        <begin position="31"/>
        <end position="235"/>
    </location>
</feature>
<dbReference type="Proteomes" id="UP000248614">
    <property type="component" value="Unassembled WGS sequence"/>
</dbReference>